<dbReference type="EMBL" id="CP036318">
    <property type="protein sequence ID" value="QDV58761.1"/>
    <property type="molecule type" value="Genomic_DNA"/>
</dbReference>
<organism evidence="1 2">
    <name type="scientific">Rosistilla oblonga</name>
    <dbReference type="NCBI Taxonomy" id="2527990"/>
    <lineage>
        <taxon>Bacteria</taxon>
        <taxon>Pseudomonadati</taxon>
        <taxon>Planctomycetota</taxon>
        <taxon>Planctomycetia</taxon>
        <taxon>Pirellulales</taxon>
        <taxon>Pirellulaceae</taxon>
        <taxon>Rosistilla</taxon>
    </lineage>
</organism>
<reference evidence="1 2" key="1">
    <citation type="submission" date="2019-02" db="EMBL/GenBank/DDBJ databases">
        <title>Deep-cultivation of Planctomycetes and their phenomic and genomic characterization uncovers novel biology.</title>
        <authorList>
            <person name="Wiegand S."/>
            <person name="Jogler M."/>
            <person name="Boedeker C."/>
            <person name="Pinto D."/>
            <person name="Vollmers J."/>
            <person name="Rivas-Marin E."/>
            <person name="Kohn T."/>
            <person name="Peeters S.H."/>
            <person name="Heuer A."/>
            <person name="Rast P."/>
            <person name="Oberbeckmann S."/>
            <person name="Bunk B."/>
            <person name="Jeske O."/>
            <person name="Meyerdierks A."/>
            <person name="Storesund J.E."/>
            <person name="Kallscheuer N."/>
            <person name="Luecker S."/>
            <person name="Lage O.M."/>
            <person name="Pohl T."/>
            <person name="Merkel B.J."/>
            <person name="Hornburger P."/>
            <person name="Mueller R.-W."/>
            <person name="Bruemmer F."/>
            <person name="Labrenz M."/>
            <person name="Spormann A.M."/>
            <person name="Op den Camp H."/>
            <person name="Overmann J."/>
            <person name="Amann R."/>
            <person name="Jetten M.S.M."/>
            <person name="Mascher T."/>
            <person name="Medema M.H."/>
            <person name="Devos D.P."/>
            <person name="Kaster A.-K."/>
            <person name="Ovreas L."/>
            <person name="Rohde M."/>
            <person name="Galperin M.Y."/>
            <person name="Jogler C."/>
        </authorList>
    </citation>
    <scope>NUCLEOTIDE SEQUENCE [LARGE SCALE GENOMIC DNA]</scope>
    <source>
        <strain evidence="1 2">Mal33</strain>
    </source>
</reference>
<proteinExistence type="predicted"/>
<name>A0A518J093_9BACT</name>
<dbReference type="AlphaFoldDB" id="A0A518J093"/>
<gene>
    <name evidence="1" type="ORF">Mal33_47860</name>
</gene>
<sequence length="535" mass="60061">MTQVEEVATVVILEPSRCWAAIDLDSDTVMTLIALISDDPSSWEEALSLWPRYRTPAVCEFATALPLRETDRAEAIESLATCDAWVVIDFASKRVLIGGEFAAVTRDVAFAMSVDESGKQHAPLSIHLPPWWELHEGVALDAVDQPRTSPIDRPRVDREVLYGDPFLSDVADRVLEVVVGEAWRQSDARINEPARYQFTVAVHRDWLMTPRDDLDGRMPRSLLHGALQWSDRVTSSQQLRFEDGGSMIALPDDWNDYATAPMGSQEMCLYFDYCREIIDAAWLWCLGEAGDRTCPVDANAAAELTEFLRGVKNDWLCSSFEEGPAPSFIIECSRRRVPRGIGIAIEGIDTVQADAHVGDCDCPICQMMADGLFGLGFESIDGHHLELDEEFAFSMRATRDEWEEQQREFGEYSNEWEMEPEEPHEFREFESAWSGIRDEGPLPGDPSGHLKLAFMVAEIVSELEFSQAPRDQIQGLNEAFAAFRRSDNGRREAAGRAFKSNLQSLADRYPELVSQSADLQSRIDESLRSPTPQGE</sequence>
<keyword evidence="2" id="KW-1185">Reference proteome</keyword>
<accession>A0A518J093</accession>
<dbReference type="RefSeq" id="WP_145289434.1">
    <property type="nucleotide sequence ID" value="NZ_CP036318.1"/>
</dbReference>
<evidence type="ECO:0000313" key="2">
    <source>
        <dbReference type="Proteomes" id="UP000316770"/>
    </source>
</evidence>
<dbReference type="Proteomes" id="UP000316770">
    <property type="component" value="Chromosome"/>
</dbReference>
<evidence type="ECO:0000313" key="1">
    <source>
        <dbReference type="EMBL" id="QDV58761.1"/>
    </source>
</evidence>
<protein>
    <submittedName>
        <fullName evidence="1">Uncharacterized protein</fullName>
    </submittedName>
</protein>